<evidence type="ECO:0000256" key="2">
    <source>
        <dbReference type="ARBA" id="ARBA00022723"/>
    </source>
</evidence>
<dbReference type="FunFam" id="3.20.20.140:FF:000005">
    <property type="entry name" value="TatD family hydrolase"/>
    <property type="match status" value="1"/>
</dbReference>
<keyword evidence="6" id="KW-1185">Reference proteome</keyword>
<dbReference type="PROSITE" id="PS01137">
    <property type="entry name" value="TATD_1"/>
    <property type="match status" value="1"/>
</dbReference>
<dbReference type="OrthoDB" id="9810005at2"/>
<feature type="binding site" evidence="4">
    <location>
        <position position="131"/>
    </location>
    <ligand>
        <name>a divalent metal cation</name>
        <dbReference type="ChEBI" id="CHEBI:60240"/>
        <label>2</label>
    </ligand>
</feature>
<name>C5WD12_9ENTR</name>
<dbReference type="InterPro" id="IPR001130">
    <property type="entry name" value="TatD-like"/>
</dbReference>
<evidence type="ECO:0000256" key="4">
    <source>
        <dbReference type="PIRSR" id="PIRSR005902-1"/>
    </source>
</evidence>
<feature type="binding site" evidence="4">
    <location>
        <position position="206"/>
    </location>
    <ligand>
        <name>a divalent metal cation</name>
        <dbReference type="ChEBI" id="CHEBI:60240"/>
        <label>1</label>
    </ligand>
</feature>
<feature type="binding site" evidence="4">
    <location>
        <position position="7"/>
    </location>
    <ligand>
        <name>a divalent metal cation</name>
        <dbReference type="ChEBI" id="CHEBI:60240"/>
        <label>1</label>
    </ligand>
</feature>
<organism evidence="5 6">
    <name type="scientific">Candidatus Ishikawaella capsulata Mpkobe</name>
    <dbReference type="NCBI Taxonomy" id="476281"/>
    <lineage>
        <taxon>Bacteria</taxon>
        <taxon>Pseudomonadati</taxon>
        <taxon>Pseudomonadota</taxon>
        <taxon>Gammaproteobacteria</taxon>
        <taxon>Enterobacterales</taxon>
        <taxon>Enterobacteriaceae</taxon>
        <taxon>Candidatus Ishikawella</taxon>
    </lineage>
</organism>
<dbReference type="PANTHER" id="PTHR46124">
    <property type="entry name" value="D-AMINOACYL-TRNA DEACYLASE"/>
    <property type="match status" value="1"/>
</dbReference>
<dbReference type="GO" id="GO:0046872">
    <property type="term" value="F:metal ion binding"/>
    <property type="evidence" value="ECO:0007669"/>
    <property type="project" value="UniProtKB-KW"/>
</dbReference>
<dbReference type="PIRSF" id="PIRSF005902">
    <property type="entry name" value="DNase_TatD"/>
    <property type="match status" value="1"/>
</dbReference>
<accession>C5WD12</accession>
<comment type="similarity">
    <text evidence="1">Belongs to the metallo-dependent hydrolases superfamily. TatD-type hydrolase family.</text>
</comment>
<dbReference type="GO" id="GO:0005829">
    <property type="term" value="C:cytosol"/>
    <property type="evidence" value="ECO:0007669"/>
    <property type="project" value="TreeGrafter"/>
</dbReference>
<dbReference type="GO" id="GO:0016788">
    <property type="term" value="F:hydrolase activity, acting on ester bonds"/>
    <property type="evidence" value="ECO:0007669"/>
    <property type="project" value="InterPro"/>
</dbReference>
<dbReference type="RefSeq" id="WP_041069326.1">
    <property type="nucleotide sequence ID" value="NZ_AP010872.1"/>
</dbReference>
<dbReference type="STRING" id="476281.ICMP_365"/>
<feature type="binding site" evidence="4">
    <location>
        <position position="9"/>
    </location>
    <ligand>
        <name>a divalent metal cation</name>
        <dbReference type="ChEBI" id="CHEBI:60240"/>
        <label>1</label>
    </ligand>
</feature>
<dbReference type="SUPFAM" id="SSF51556">
    <property type="entry name" value="Metallo-dependent hydrolases"/>
    <property type="match status" value="1"/>
</dbReference>
<dbReference type="CDD" id="cd01310">
    <property type="entry name" value="TatD_DNAse"/>
    <property type="match status" value="1"/>
</dbReference>
<dbReference type="AlphaFoldDB" id="C5WD12"/>
<feature type="binding site" evidence="4">
    <location>
        <position position="94"/>
    </location>
    <ligand>
        <name>a divalent metal cation</name>
        <dbReference type="ChEBI" id="CHEBI:60240"/>
        <label>1</label>
    </ligand>
</feature>
<dbReference type="GO" id="GO:0004536">
    <property type="term" value="F:DNA nuclease activity"/>
    <property type="evidence" value="ECO:0007669"/>
    <property type="project" value="InterPro"/>
</dbReference>
<dbReference type="NCBIfam" id="TIGR00010">
    <property type="entry name" value="YchF/TatD family DNA exonuclease"/>
    <property type="match status" value="1"/>
</dbReference>
<dbReference type="InterPro" id="IPR015991">
    <property type="entry name" value="TatD/YcfH-like"/>
</dbReference>
<dbReference type="Pfam" id="PF01026">
    <property type="entry name" value="TatD_DNase"/>
    <property type="match status" value="1"/>
</dbReference>
<evidence type="ECO:0000256" key="3">
    <source>
        <dbReference type="ARBA" id="ARBA00022801"/>
    </source>
</evidence>
<evidence type="ECO:0000313" key="6">
    <source>
        <dbReference type="Proteomes" id="UP000061704"/>
    </source>
</evidence>
<feature type="binding site" evidence="4">
    <location>
        <position position="156"/>
    </location>
    <ligand>
        <name>a divalent metal cation</name>
        <dbReference type="ChEBI" id="CHEBI:60240"/>
        <label>2</label>
    </ligand>
</feature>
<evidence type="ECO:0000313" key="5">
    <source>
        <dbReference type="EMBL" id="BAH83218.1"/>
    </source>
</evidence>
<sequence length="260" mass="29425">MFIVDSHCHLDILDYKKIHNNLDNVINKAAANNVKFLLAISTNADSFSKLKKLIGSHPNIALSYGVHPLSKELTYSIEELSKLASEDCVIAIGETGLDYYYPPQTMKIQQQVSFLKHIRVGRQLNKPIIIHARNSHNDVLNILKEEKIEECGGVIHCFTEDCNMATKFLDMGLYISFSGIVTFSTAYKLKDAVRYVPIDRMLIETDSPYLAPVPYRGKENQPAYARNILEYIAKLKDIDVETLAEYTTSNFSQLFNVSVI</sequence>
<dbReference type="Gene3D" id="3.20.20.140">
    <property type="entry name" value="Metal-dependent hydrolases"/>
    <property type="match status" value="1"/>
</dbReference>
<proteinExistence type="inferred from homology"/>
<dbReference type="EMBL" id="AP010872">
    <property type="protein sequence ID" value="BAH83218.1"/>
    <property type="molecule type" value="Genomic_DNA"/>
</dbReference>
<keyword evidence="3 5" id="KW-0378">Hydrolase</keyword>
<protein>
    <submittedName>
        <fullName evidence="5">Predicted metallodependent hydrolase</fullName>
    </submittedName>
</protein>
<dbReference type="PANTHER" id="PTHR46124:SF2">
    <property type="entry name" value="D-AMINOACYL-TRNA DEACYLASE"/>
    <property type="match status" value="1"/>
</dbReference>
<dbReference type="Proteomes" id="UP000061704">
    <property type="component" value="Chromosome"/>
</dbReference>
<gene>
    <name evidence="5" type="primary">ycfH</name>
    <name evidence="5" type="ORF">ICMP_365</name>
</gene>
<dbReference type="HOGENOM" id="CLU_031506_4_0_6"/>
<keyword evidence="2 4" id="KW-0479">Metal-binding</keyword>
<evidence type="ECO:0000256" key="1">
    <source>
        <dbReference type="ARBA" id="ARBA00009275"/>
    </source>
</evidence>
<dbReference type="InterPro" id="IPR032466">
    <property type="entry name" value="Metal_Hydrolase"/>
</dbReference>
<reference evidence="5 6" key="1">
    <citation type="journal article" date="2011" name="Genome Biol. Evol.">
        <title>Reductive evolution of bacterial genome in insect gut environment.</title>
        <authorList>
            <person name="Nikoh N."/>
            <person name="Hosokawa T."/>
            <person name="Ohshima K."/>
            <person name="Hattori M."/>
            <person name="Fukatsu T."/>
        </authorList>
    </citation>
    <scope>NUCLEOTIDE SEQUENCE [LARGE SCALE GENOMIC DNA]</scope>
    <source>
        <strain evidence="5 6">Mpkobe</strain>
    </source>
</reference>
<dbReference type="InterPro" id="IPR018228">
    <property type="entry name" value="DNase_TatD-rel_CS"/>
</dbReference>
<dbReference type="KEGG" id="icp:ICMP_365"/>